<dbReference type="InterPro" id="IPR012318">
    <property type="entry name" value="HTH_CRP"/>
</dbReference>
<dbReference type="GO" id="GO:0003677">
    <property type="term" value="F:DNA binding"/>
    <property type="evidence" value="ECO:0007669"/>
    <property type="project" value="UniProtKB-KW"/>
</dbReference>
<dbReference type="PRINTS" id="PR00034">
    <property type="entry name" value="HTHCRP"/>
</dbReference>
<dbReference type="GO" id="GO:0003700">
    <property type="term" value="F:DNA-binding transcription factor activity"/>
    <property type="evidence" value="ECO:0007669"/>
    <property type="project" value="TreeGrafter"/>
</dbReference>
<evidence type="ECO:0000259" key="6">
    <source>
        <dbReference type="PROSITE" id="PS51063"/>
    </source>
</evidence>
<dbReference type="SUPFAM" id="SSF51206">
    <property type="entry name" value="cAMP-binding domain-like"/>
    <property type="match status" value="1"/>
</dbReference>
<dbReference type="SMART" id="SM00419">
    <property type="entry name" value="HTH_CRP"/>
    <property type="match status" value="1"/>
</dbReference>
<evidence type="ECO:0000313" key="8">
    <source>
        <dbReference type="Proteomes" id="UP000092495"/>
    </source>
</evidence>
<dbReference type="GO" id="GO:0005829">
    <property type="term" value="C:cytosol"/>
    <property type="evidence" value="ECO:0007669"/>
    <property type="project" value="TreeGrafter"/>
</dbReference>
<keyword evidence="8" id="KW-1185">Reference proteome</keyword>
<dbReference type="InterPro" id="IPR014710">
    <property type="entry name" value="RmlC-like_jellyroll"/>
</dbReference>
<keyword evidence="4" id="KW-0804">Transcription</keyword>
<evidence type="ECO:0000313" key="7">
    <source>
        <dbReference type="EMBL" id="ANU23093.1"/>
    </source>
</evidence>
<gene>
    <name evidence="7" type="ORF">BCM40_06815</name>
</gene>
<dbReference type="SMART" id="SM00100">
    <property type="entry name" value="cNMP"/>
    <property type="match status" value="1"/>
</dbReference>
<dbReference type="EMBL" id="CP016543">
    <property type="protein sequence ID" value="ANU23093.1"/>
    <property type="molecule type" value="Genomic_DNA"/>
</dbReference>
<protein>
    <submittedName>
        <fullName evidence="7">cAMP-binding protein</fullName>
    </submittedName>
</protein>
<dbReference type="Gene3D" id="2.60.120.10">
    <property type="entry name" value="Jelly Rolls"/>
    <property type="match status" value="1"/>
</dbReference>
<dbReference type="SUPFAM" id="SSF46785">
    <property type="entry name" value="Winged helix' DNA-binding domain"/>
    <property type="match status" value="1"/>
</dbReference>
<keyword evidence="2" id="KW-0238">DNA-binding</keyword>
<dbReference type="InterPro" id="IPR018490">
    <property type="entry name" value="cNMP-bd_dom_sf"/>
</dbReference>
<name>A0A1C7EG98_9BACL</name>
<dbReference type="Pfam" id="PF13545">
    <property type="entry name" value="HTH_Crp_2"/>
    <property type="match status" value="1"/>
</dbReference>
<accession>A0A1C7EG98</accession>
<evidence type="ECO:0000256" key="2">
    <source>
        <dbReference type="ARBA" id="ARBA00023125"/>
    </source>
</evidence>
<dbReference type="InterPro" id="IPR000595">
    <property type="entry name" value="cNMP-bd_dom"/>
</dbReference>
<dbReference type="PROSITE" id="PS51063">
    <property type="entry name" value="HTH_CRP_2"/>
    <property type="match status" value="1"/>
</dbReference>
<dbReference type="OrthoDB" id="9798104at2"/>
<dbReference type="InterPro" id="IPR036388">
    <property type="entry name" value="WH-like_DNA-bd_sf"/>
</dbReference>
<evidence type="ECO:0000256" key="4">
    <source>
        <dbReference type="ARBA" id="ARBA00023163"/>
    </source>
</evidence>
<reference evidence="7" key="1">
    <citation type="submission" date="2016-10" db="EMBL/GenBank/DDBJ databases">
        <authorList>
            <person name="See-Too W.S."/>
        </authorList>
    </citation>
    <scope>NUCLEOTIDE SEQUENCE</scope>
    <source>
        <strain evidence="7">DSM 22276</strain>
    </source>
</reference>
<dbReference type="PANTHER" id="PTHR24567:SF26">
    <property type="entry name" value="REGULATORY PROTEIN YEIL"/>
    <property type="match status" value="1"/>
</dbReference>
<dbReference type="AlphaFoldDB" id="A0A1C7EG98"/>
<dbReference type="InterPro" id="IPR050397">
    <property type="entry name" value="Env_Response_Regulators"/>
</dbReference>
<dbReference type="Proteomes" id="UP000092495">
    <property type="component" value="Chromosome"/>
</dbReference>
<sequence>MDKLTLLSQINLFDELPMKDIKVIDKNSTMTPMKKGTQILIPEQPLDVLFFLKKGQVRLYRMTAQGKQFTTDILIDGNVFGETESFMLTDKETYAEAMTDCYLCTMDKAKFEAFIRATPDVSFKLIQILSNQLKETHDISEKIALGDIRYRTLFLLLKMSEKSGKREKEWQTINMRITHEDIATMVGSSRETISLLMSKLKKEGLLKKTLFGYSIKADEIKKIIMD</sequence>
<dbReference type="KEGG" id="pdg:BCM40_06815"/>
<feature type="domain" description="HTH crp-type" evidence="6">
    <location>
        <begin position="146"/>
        <end position="219"/>
    </location>
</feature>
<dbReference type="PANTHER" id="PTHR24567">
    <property type="entry name" value="CRP FAMILY TRANSCRIPTIONAL REGULATORY PROTEIN"/>
    <property type="match status" value="1"/>
</dbReference>
<dbReference type="Pfam" id="PF00027">
    <property type="entry name" value="cNMP_binding"/>
    <property type="match status" value="1"/>
</dbReference>
<evidence type="ECO:0000259" key="5">
    <source>
        <dbReference type="PROSITE" id="PS50042"/>
    </source>
</evidence>
<dbReference type="STRING" id="414778.BCM40_06815"/>
<dbReference type="InterPro" id="IPR036390">
    <property type="entry name" value="WH_DNA-bd_sf"/>
</dbReference>
<dbReference type="CDD" id="cd00038">
    <property type="entry name" value="CAP_ED"/>
    <property type="match status" value="1"/>
</dbReference>
<evidence type="ECO:0000256" key="1">
    <source>
        <dbReference type="ARBA" id="ARBA00023015"/>
    </source>
</evidence>
<keyword evidence="1" id="KW-0805">Transcription regulation</keyword>
<keyword evidence="3" id="KW-0010">Activator</keyword>
<organism evidence="7 8">
    <name type="scientific">Planococcus donghaensis</name>
    <dbReference type="NCBI Taxonomy" id="414778"/>
    <lineage>
        <taxon>Bacteria</taxon>
        <taxon>Bacillati</taxon>
        <taxon>Bacillota</taxon>
        <taxon>Bacilli</taxon>
        <taxon>Bacillales</taxon>
        <taxon>Caryophanaceae</taxon>
        <taxon>Planococcus</taxon>
    </lineage>
</organism>
<dbReference type="RefSeq" id="WP_065526142.1">
    <property type="nucleotide sequence ID" value="NZ_CP016543.2"/>
</dbReference>
<dbReference type="PROSITE" id="PS50042">
    <property type="entry name" value="CNMP_BINDING_3"/>
    <property type="match status" value="1"/>
</dbReference>
<evidence type="ECO:0000256" key="3">
    <source>
        <dbReference type="ARBA" id="ARBA00023159"/>
    </source>
</evidence>
<feature type="domain" description="Cyclic nucleotide-binding" evidence="5">
    <location>
        <begin position="12"/>
        <end position="132"/>
    </location>
</feature>
<dbReference type="Gene3D" id="1.10.10.10">
    <property type="entry name" value="Winged helix-like DNA-binding domain superfamily/Winged helix DNA-binding domain"/>
    <property type="match status" value="1"/>
</dbReference>
<proteinExistence type="predicted"/>